<dbReference type="SUPFAM" id="SSF46785">
    <property type="entry name" value="Winged helix' DNA-binding domain"/>
    <property type="match status" value="1"/>
</dbReference>
<dbReference type="EMBL" id="JAYGHX010000006">
    <property type="protein sequence ID" value="MEA5391776.1"/>
    <property type="molecule type" value="Genomic_DNA"/>
</dbReference>
<evidence type="ECO:0000259" key="2">
    <source>
        <dbReference type="Pfam" id="PF10400"/>
    </source>
</evidence>
<dbReference type="PANTHER" id="PTHR43252:SF4">
    <property type="entry name" value="TRANSCRIPTIONAL REGULATORY PROTEIN"/>
    <property type="match status" value="1"/>
</dbReference>
<dbReference type="Pfam" id="PF10400">
    <property type="entry name" value="Vir_act_alpha_C"/>
    <property type="match status" value="1"/>
</dbReference>
<feature type="domain" description="Transcription regulator PadR C-terminal" evidence="2">
    <location>
        <begin position="92"/>
        <end position="175"/>
    </location>
</feature>
<reference evidence="3 4" key="1">
    <citation type="submission" date="2023-12" db="EMBL/GenBank/DDBJ databases">
        <title>Baltic Sea Cyanobacteria.</title>
        <authorList>
            <person name="Delbaje E."/>
            <person name="Fewer D.P."/>
            <person name="Shishido T.K."/>
        </authorList>
    </citation>
    <scope>NUCLEOTIDE SEQUENCE [LARGE SCALE GENOMIC DNA]</scope>
    <source>
        <strain evidence="3 4">UHCC 0139</strain>
    </source>
</reference>
<evidence type="ECO:0000259" key="1">
    <source>
        <dbReference type="Pfam" id="PF03551"/>
    </source>
</evidence>
<name>A0ABU5RVL6_9CYAN</name>
<dbReference type="InterPro" id="IPR036390">
    <property type="entry name" value="WH_DNA-bd_sf"/>
</dbReference>
<protein>
    <submittedName>
        <fullName evidence="3">PadR family transcriptional regulator</fullName>
    </submittedName>
</protein>
<proteinExistence type="predicted"/>
<comment type="caution">
    <text evidence="3">The sequence shown here is derived from an EMBL/GenBank/DDBJ whole genome shotgun (WGS) entry which is preliminary data.</text>
</comment>
<organism evidence="3 4">
    <name type="scientific">Cyanobium gracile UHCC 0139</name>
    <dbReference type="NCBI Taxonomy" id="3110308"/>
    <lineage>
        <taxon>Bacteria</taxon>
        <taxon>Bacillati</taxon>
        <taxon>Cyanobacteriota</taxon>
        <taxon>Cyanophyceae</taxon>
        <taxon>Synechococcales</taxon>
        <taxon>Prochlorococcaceae</taxon>
        <taxon>Cyanobium</taxon>
    </lineage>
</organism>
<keyword evidence="4" id="KW-1185">Reference proteome</keyword>
<evidence type="ECO:0000313" key="4">
    <source>
        <dbReference type="Proteomes" id="UP001304461"/>
    </source>
</evidence>
<dbReference type="RefSeq" id="WP_323305765.1">
    <property type="nucleotide sequence ID" value="NZ_JAYGHX010000006.1"/>
</dbReference>
<feature type="domain" description="Transcription regulator PadR N-terminal" evidence="1">
    <location>
        <begin position="7"/>
        <end position="80"/>
    </location>
</feature>
<accession>A0ABU5RVL6</accession>
<dbReference type="Proteomes" id="UP001304461">
    <property type="component" value="Unassembled WGS sequence"/>
</dbReference>
<sequence>MALAHTILTVLCEREASGYDISKQFEETMACYWTASQQQIYRELARIEANGWVRCQVVPQQGKPDRKVYAITEAGRRELSQWAAEPSLPTPIREDLLVKVLGGPYAEPAQLLAEVRRRRAVHAGQLASYREKEALFHSHPALPLQEQYRYLTLRRGILFEQEWIRWCDEVIAFLEGQPAPAEP</sequence>
<dbReference type="InterPro" id="IPR036388">
    <property type="entry name" value="WH-like_DNA-bd_sf"/>
</dbReference>
<dbReference type="Gene3D" id="6.10.140.190">
    <property type="match status" value="1"/>
</dbReference>
<gene>
    <name evidence="3" type="ORF">VB738_10965</name>
</gene>
<dbReference type="PANTHER" id="PTHR43252">
    <property type="entry name" value="TRANSCRIPTIONAL REGULATOR YQJI"/>
    <property type="match status" value="1"/>
</dbReference>
<dbReference type="InterPro" id="IPR018309">
    <property type="entry name" value="Tscrpt_reg_PadR_C"/>
</dbReference>
<dbReference type="Pfam" id="PF03551">
    <property type="entry name" value="PadR"/>
    <property type="match status" value="1"/>
</dbReference>
<evidence type="ECO:0000313" key="3">
    <source>
        <dbReference type="EMBL" id="MEA5391776.1"/>
    </source>
</evidence>
<dbReference type="Gene3D" id="1.10.10.10">
    <property type="entry name" value="Winged helix-like DNA-binding domain superfamily/Winged helix DNA-binding domain"/>
    <property type="match status" value="1"/>
</dbReference>
<dbReference type="InterPro" id="IPR005149">
    <property type="entry name" value="Tscrpt_reg_PadR_N"/>
</dbReference>